<dbReference type="EMBL" id="JANBVO010000048">
    <property type="protein sequence ID" value="KAJ9133739.1"/>
    <property type="molecule type" value="Genomic_DNA"/>
</dbReference>
<dbReference type="Pfam" id="PF20246">
    <property type="entry name" value="DUF6601"/>
    <property type="match status" value="1"/>
</dbReference>
<gene>
    <name evidence="2" type="ORF">NKR23_g10629</name>
</gene>
<dbReference type="Proteomes" id="UP001174694">
    <property type="component" value="Unassembled WGS sequence"/>
</dbReference>
<accession>A0AA38RM09</accession>
<keyword evidence="2" id="KW-0645">Protease</keyword>
<feature type="transmembrane region" description="Helical" evidence="1">
    <location>
        <begin position="264"/>
        <end position="290"/>
    </location>
</feature>
<dbReference type="AlphaFoldDB" id="A0AA38RM09"/>
<dbReference type="PANTHER" id="PTHR34414:SF1">
    <property type="entry name" value="SUBTILISIN-LIKE SERINE PROTEASE"/>
    <property type="match status" value="1"/>
</dbReference>
<feature type="transmembrane region" description="Helical" evidence="1">
    <location>
        <begin position="222"/>
        <end position="244"/>
    </location>
</feature>
<keyword evidence="1" id="KW-0812">Transmembrane</keyword>
<keyword evidence="1" id="KW-1133">Transmembrane helix</keyword>
<dbReference type="InterPro" id="IPR046536">
    <property type="entry name" value="DUF6601"/>
</dbReference>
<name>A0AA38RM09_9PEZI</name>
<dbReference type="GO" id="GO:0008233">
    <property type="term" value="F:peptidase activity"/>
    <property type="evidence" value="ECO:0007669"/>
    <property type="project" value="UniProtKB-KW"/>
</dbReference>
<organism evidence="2 3">
    <name type="scientific">Pleurostoma richardsiae</name>
    <dbReference type="NCBI Taxonomy" id="41990"/>
    <lineage>
        <taxon>Eukaryota</taxon>
        <taxon>Fungi</taxon>
        <taxon>Dikarya</taxon>
        <taxon>Ascomycota</taxon>
        <taxon>Pezizomycotina</taxon>
        <taxon>Sordariomycetes</taxon>
        <taxon>Sordariomycetidae</taxon>
        <taxon>Calosphaeriales</taxon>
        <taxon>Pleurostomataceae</taxon>
        <taxon>Pleurostoma</taxon>
    </lineage>
</organism>
<reference evidence="2" key="1">
    <citation type="submission" date="2022-07" db="EMBL/GenBank/DDBJ databases">
        <title>Fungi with potential for degradation of polypropylene.</title>
        <authorList>
            <person name="Gostincar C."/>
        </authorList>
    </citation>
    <scope>NUCLEOTIDE SEQUENCE</scope>
    <source>
        <strain evidence="2">EXF-13308</strain>
    </source>
</reference>
<keyword evidence="2" id="KW-0378">Hydrolase</keyword>
<proteinExistence type="predicted"/>
<dbReference type="PANTHER" id="PTHR34414">
    <property type="entry name" value="HET DOMAIN-CONTAINING PROTEIN-RELATED"/>
    <property type="match status" value="1"/>
</dbReference>
<comment type="caution">
    <text evidence="2">The sequence shown here is derived from an EMBL/GenBank/DDBJ whole genome shotgun (WGS) entry which is preliminary data.</text>
</comment>
<sequence>MASSRTTPPFAFEHQLTRELDDLSRQRLPGHPSVRLSDRHGLWDCLDRELWAEDMDRIAHRLWWMAKQDSASISPLHRQLVKRRVVVVTEDPKLHLVWIHGWIFIKPLPRYLCSYKFWQDHLCNDDAQTRRVRTAALGHLRTYCHLVRHESDFRMAQDPSLCLLPSDVTWEQFVDFASDVARITDQEVSARYAYGEIRLTRLNFYAPFLLGRSHFQRVDYQYGAFFARFYGPILFFMGGASVVLSGLQVSAAVEQNKTLGSAALWFSITVMTIFCGVFASLSLLLVYKVATEWRVAVRDRLRLLEERRVNVMAGGC</sequence>
<evidence type="ECO:0000313" key="2">
    <source>
        <dbReference type="EMBL" id="KAJ9133739.1"/>
    </source>
</evidence>
<keyword evidence="3" id="KW-1185">Reference proteome</keyword>
<keyword evidence="1" id="KW-0472">Membrane</keyword>
<evidence type="ECO:0000256" key="1">
    <source>
        <dbReference type="SAM" id="Phobius"/>
    </source>
</evidence>
<protein>
    <submittedName>
        <fullName evidence="2">Subtilisin-like serine protease protein</fullName>
    </submittedName>
</protein>
<dbReference type="GO" id="GO:0006508">
    <property type="term" value="P:proteolysis"/>
    <property type="evidence" value="ECO:0007669"/>
    <property type="project" value="UniProtKB-KW"/>
</dbReference>
<evidence type="ECO:0000313" key="3">
    <source>
        <dbReference type="Proteomes" id="UP001174694"/>
    </source>
</evidence>